<dbReference type="EMBL" id="JACJII010000001">
    <property type="protein sequence ID" value="MBA9005996.1"/>
    <property type="molecule type" value="Genomic_DNA"/>
</dbReference>
<protein>
    <submittedName>
        <fullName evidence="1">Uncharacterized protein</fullName>
    </submittedName>
</protein>
<dbReference type="AlphaFoldDB" id="A0A7W3N1V8"/>
<keyword evidence="2" id="KW-1185">Reference proteome</keyword>
<comment type="caution">
    <text evidence="1">The sequence shown here is derived from an EMBL/GenBank/DDBJ whole genome shotgun (WGS) entry which is preliminary data.</text>
</comment>
<accession>A0A7W3N1V8</accession>
<proteinExistence type="predicted"/>
<dbReference type="RefSeq" id="WP_182707043.1">
    <property type="nucleotide sequence ID" value="NZ_JACJII010000001.1"/>
</dbReference>
<gene>
    <name evidence="1" type="ORF">HNR21_004878</name>
</gene>
<evidence type="ECO:0000313" key="1">
    <source>
        <dbReference type="EMBL" id="MBA9005996.1"/>
    </source>
</evidence>
<sequence length="80" mass="8338">MATLLLLRAAGSVAGRCDASCYDATTGPDHCTCVCGGINHAAGLEQAIDNTGRLNPQRIVQTAAGRGINVYRPPIQLPLF</sequence>
<organism evidence="1 2">
    <name type="scientific">Thermomonospora cellulosilytica</name>
    <dbReference type="NCBI Taxonomy" id="1411118"/>
    <lineage>
        <taxon>Bacteria</taxon>
        <taxon>Bacillati</taxon>
        <taxon>Actinomycetota</taxon>
        <taxon>Actinomycetes</taxon>
        <taxon>Streptosporangiales</taxon>
        <taxon>Thermomonosporaceae</taxon>
        <taxon>Thermomonospora</taxon>
    </lineage>
</organism>
<reference evidence="1 2" key="1">
    <citation type="submission" date="2020-08" db="EMBL/GenBank/DDBJ databases">
        <title>Sequencing the genomes of 1000 actinobacteria strains.</title>
        <authorList>
            <person name="Klenk H.-P."/>
        </authorList>
    </citation>
    <scope>NUCLEOTIDE SEQUENCE [LARGE SCALE GENOMIC DNA]</scope>
    <source>
        <strain evidence="1 2">DSM 45823</strain>
    </source>
</reference>
<evidence type="ECO:0000313" key="2">
    <source>
        <dbReference type="Proteomes" id="UP000539313"/>
    </source>
</evidence>
<name>A0A7W3N1V8_9ACTN</name>
<dbReference type="Proteomes" id="UP000539313">
    <property type="component" value="Unassembled WGS sequence"/>
</dbReference>